<dbReference type="GO" id="GO:0005524">
    <property type="term" value="F:ATP binding"/>
    <property type="evidence" value="ECO:0007669"/>
    <property type="project" value="UniProtKB-KW"/>
</dbReference>
<dbReference type="InterPro" id="IPR003439">
    <property type="entry name" value="ABC_transporter-like_ATP-bd"/>
</dbReference>
<comment type="caution">
    <text evidence="5">The sequence shown here is derived from an EMBL/GenBank/DDBJ whole genome shotgun (WGS) entry which is preliminary data.</text>
</comment>
<dbReference type="InterPro" id="IPR032823">
    <property type="entry name" value="BCA_ABC_TP_C"/>
</dbReference>
<sequence>MPLLRTDEVSVSFGGRRALDKVSLSVEAGRVTGLIGPNGAGKSTLFDVVSGLRRPRTGRVLLDGHDITGEGPARRARRGLSRTFQHLELFGRLTVRDNLLVAAELGPGRRRAARSADRTLDRLGLTDLADASADALPTGAARLVEVARALVQEPKVLLLDEPAAGQDAEETGRFAGLLRSLAAEGTAVLLVEHDMSLVMTVCDEVHVLDLGAVVASGPPDRVRRDATVLAAYLGEE</sequence>
<keyword evidence="1" id="KW-0813">Transport</keyword>
<evidence type="ECO:0000256" key="2">
    <source>
        <dbReference type="ARBA" id="ARBA00022741"/>
    </source>
</evidence>
<dbReference type="EMBL" id="BAABIG010000092">
    <property type="protein sequence ID" value="GAA4825211.1"/>
    <property type="molecule type" value="Genomic_DNA"/>
</dbReference>
<name>A0ABP9D1I5_9ACTN</name>
<evidence type="ECO:0000259" key="4">
    <source>
        <dbReference type="PROSITE" id="PS50893"/>
    </source>
</evidence>
<feature type="domain" description="ABC transporter" evidence="4">
    <location>
        <begin position="4"/>
        <end position="235"/>
    </location>
</feature>
<dbReference type="InterPro" id="IPR027417">
    <property type="entry name" value="P-loop_NTPase"/>
</dbReference>
<dbReference type="Pfam" id="PF12399">
    <property type="entry name" value="BCA_ABC_TP_C"/>
    <property type="match status" value="1"/>
</dbReference>
<reference evidence="6" key="1">
    <citation type="journal article" date="2019" name="Int. J. Syst. Evol. Microbiol.">
        <title>The Global Catalogue of Microorganisms (GCM) 10K type strain sequencing project: providing services to taxonomists for standard genome sequencing and annotation.</title>
        <authorList>
            <consortium name="The Broad Institute Genomics Platform"/>
            <consortium name="The Broad Institute Genome Sequencing Center for Infectious Disease"/>
            <person name="Wu L."/>
            <person name="Ma J."/>
        </authorList>
    </citation>
    <scope>NUCLEOTIDE SEQUENCE [LARGE SCALE GENOMIC DNA]</scope>
    <source>
        <strain evidence="6">JCM 18081</strain>
    </source>
</reference>
<keyword evidence="2" id="KW-0547">Nucleotide-binding</keyword>
<dbReference type="RefSeq" id="WP_345624637.1">
    <property type="nucleotide sequence ID" value="NZ_BAABIG010000092.1"/>
</dbReference>
<accession>A0ABP9D1I5</accession>
<dbReference type="InterPro" id="IPR003593">
    <property type="entry name" value="AAA+_ATPase"/>
</dbReference>
<dbReference type="Gene3D" id="3.40.50.300">
    <property type="entry name" value="P-loop containing nucleotide triphosphate hydrolases"/>
    <property type="match status" value="1"/>
</dbReference>
<dbReference type="SMART" id="SM00382">
    <property type="entry name" value="AAA"/>
    <property type="match status" value="1"/>
</dbReference>
<keyword evidence="3 5" id="KW-0067">ATP-binding</keyword>
<gene>
    <name evidence="5" type="ORF">GCM10023220_68910</name>
</gene>
<evidence type="ECO:0000313" key="6">
    <source>
        <dbReference type="Proteomes" id="UP001501265"/>
    </source>
</evidence>
<dbReference type="Proteomes" id="UP001501265">
    <property type="component" value="Unassembled WGS sequence"/>
</dbReference>
<dbReference type="InterPro" id="IPR051120">
    <property type="entry name" value="ABC_AA/LPS_Transport"/>
</dbReference>
<evidence type="ECO:0000313" key="5">
    <source>
        <dbReference type="EMBL" id="GAA4825211.1"/>
    </source>
</evidence>
<evidence type="ECO:0000256" key="1">
    <source>
        <dbReference type="ARBA" id="ARBA00022448"/>
    </source>
</evidence>
<protein>
    <submittedName>
        <fullName evidence="5">ABC transporter ATP-binding protein</fullName>
    </submittedName>
</protein>
<proteinExistence type="predicted"/>
<dbReference type="PANTHER" id="PTHR45772:SF1">
    <property type="entry name" value="ABC TRANSPORTER ATP-BINDING PROTEIN"/>
    <property type="match status" value="1"/>
</dbReference>
<evidence type="ECO:0000256" key="3">
    <source>
        <dbReference type="ARBA" id="ARBA00022840"/>
    </source>
</evidence>
<dbReference type="PANTHER" id="PTHR45772">
    <property type="entry name" value="CONSERVED COMPONENT OF ABC TRANSPORTER FOR NATURAL AMINO ACIDS-RELATED"/>
    <property type="match status" value="1"/>
</dbReference>
<dbReference type="SUPFAM" id="SSF52540">
    <property type="entry name" value="P-loop containing nucleoside triphosphate hydrolases"/>
    <property type="match status" value="1"/>
</dbReference>
<dbReference type="Pfam" id="PF00005">
    <property type="entry name" value="ABC_tran"/>
    <property type="match status" value="1"/>
</dbReference>
<organism evidence="5 6">
    <name type="scientific">Streptomyces ziwulingensis</name>
    <dbReference type="NCBI Taxonomy" id="1045501"/>
    <lineage>
        <taxon>Bacteria</taxon>
        <taxon>Bacillati</taxon>
        <taxon>Actinomycetota</taxon>
        <taxon>Actinomycetes</taxon>
        <taxon>Kitasatosporales</taxon>
        <taxon>Streptomycetaceae</taxon>
        <taxon>Streptomyces</taxon>
    </lineage>
</organism>
<keyword evidence="6" id="KW-1185">Reference proteome</keyword>
<dbReference type="CDD" id="cd03219">
    <property type="entry name" value="ABC_Mj1267_LivG_branched"/>
    <property type="match status" value="1"/>
</dbReference>
<dbReference type="PROSITE" id="PS50893">
    <property type="entry name" value="ABC_TRANSPORTER_2"/>
    <property type="match status" value="1"/>
</dbReference>